<evidence type="ECO:0000259" key="3">
    <source>
        <dbReference type="Pfam" id="PF01370"/>
    </source>
</evidence>
<proteinExistence type="inferred from homology"/>
<reference evidence="4 5" key="1">
    <citation type="submission" date="2024-09" db="EMBL/GenBank/DDBJ databases">
        <title>Novel species of the genus Pelomonas and Roseateles isolated from streams.</title>
        <authorList>
            <person name="Lu H."/>
        </authorList>
    </citation>
    <scope>NUCLEOTIDE SEQUENCE [LARGE SCALE GENOMIC DNA]</scope>
    <source>
        <strain evidence="4 5">BYS96W</strain>
    </source>
</reference>
<dbReference type="EMBL" id="JBIGIA010000005">
    <property type="protein sequence ID" value="MFG6456916.1"/>
    <property type="molecule type" value="Genomic_DNA"/>
</dbReference>
<comment type="caution">
    <text evidence="4">The sequence shown here is derived from an EMBL/GenBank/DDBJ whole genome shotgun (WGS) entry which is preliminary data.</text>
</comment>
<dbReference type="RefSeq" id="WP_394487719.1">
    <property type="nucleotide sequence ID" value="NZ_JBIGIA010000005.1"/>
</dbReference>
<dbReference type="PANTHER" id="PTHR43000">
    <property type="entry name" value="DTDP-D-GLUCOSE 4,6-DEHYDRATASE-RELATED"/>
    <property type="match status" value="1"/>
</dbReference>
<dbReference type="Gene3D" id="3.40.50.720">
    <property type="entry name" value="NAD(P)-binding Rossmann-like Domain"/>
    <property type="match status" value="1"/>
</dbReference>
<evidence type="ECO:0000313" key="4">
    <source>
        <dbReference type="EMBL" id="MFG6456916.1"/>
    </source>
</evidence>
<organism evidence="4 5">
    <name type="scientific">Pelomonas nitida</name>
    <dbReference type="NCBI Taxonomy" id="3299027"/>
    <lineage>
        <taxon>Bacteria</taxon>
        <taxon>Pseudomonadati</taxon>
        <taxon>Pseudomonadota</taxon>
        <taxon>Betaproteobacteria</taxon>
        <taxon>Burkholderiales</taxon>
        <taxon>Sphaerotilaceae</taxon>
        <taxon>Roseateles</taxon>
    </lineage>
</organism>
<dbReference type="Pfam" id="PF01370">
    <property type="entry name" value="Epimerase"/>
    <property type="match status" value="1"/>
</dbReference>
<protein>
    <submittedName>
        <fullName evidence="4">NAD-dependent epimerase/dehydratase family protein</fullName>
    </submittedName>
</protein>
<gene>
    <name evidence="4" type="ORF">ACG00X_08720</name>
</gene>
<evidence type="ECO:0000313" key="5">
    <source>
        <dbReference type="Proteomes" id="UP001606305"/>
    </source>
</evidence>
<keyword evidence="5" id="KW-1185">Reference proteome</keyword>
<evidence type="ECO:0000256" key="2">
    <source>
        <dbReference type="ARBA" id="ARBA00007637"/>
    </source>
</evidence>
<dbReference type="SUPFAM" id="SSF51735">
    <property type="entry name" value="NAD(P)-binding Rossmann-fold domains"/>
    <property type="match status" value="1"/>
</dbReference>
<sequence>MRILLTGPGGFLGSALACYWAGRGHALTLLARPSSRLERLEGLLDGTAVRVLRATTPGEVAAAVREAAPEAIVHTACSYGRKGENALDVMSTNLVLGTALLQAVLDGTSREGTPVSVLNTGTVLAPEVSLYALSKTQFSAWGAALAASSPQRLRFIDLRLQQMYGPGDDRSKFTTHVIEACRRNEPRLALTPGEQRRDFIHIDDVVRAYDRILERREDFAASDAIDVGSGEAVTMRAFVELAKAVTGASTSLDFGAVPYRANEAMLCVAETARLRGLGWSHKVSLADGLARMGAASDPER</sequence>
<dbReference type="Proteomes" id="UP001606305">
    <property type="component" value="Unassembled WGS sequence"/>
</dbReference>
<feature type="domain" description="NAD-dependent epimerase/dehydratase" evidence="3">
    <location>
        <begin position="3"/>
        <end position="228"/>
    </location>
</feature>
<accession>A0ABW7G4S1</accession>
<name>A0ABW7G4S1_9BURK</name>
<dbReference type="PROSITE" id="PS51257">
    <property type="entry name" value="PROKAR_LIPOPROTEIN"/>
    <property type="match status" value="1"/>
</dbReference>
<dbReference type="InterPro" id="IPR036291">
    <property type="entry name" value="NAD(P)-bd_dom_sf"/>
</dbReference>
<dbReference type="InterPro" id="IPR001509">
    <property type="entry name" value="Epimerase_deHydtase"/>
</dbReference>
<evidence type="ECO:0000256" key="1">
    <source>
        <dbReference type="ARBA" id="ARBA00005125"/>
    </source>
</evidence>
<comment type="similarity">
    <text evidence="2">Belongs to the NAD(P)-dependent epimerase/dehydratase family.</text>
</comment>
<comment type="pathway">
    <text evidence="1">Bacterial outer membrane biogenesis; LPS O-antigen biosynthesis.</text>
</comment>